<dbReference type="PANTHER" id="PTHR10060:SF15">
    <property type="entry name" value="DEOXYRIBONUCLEASE TATDN1"/>
    <property type="match status" value="1"/>
</dbReference>
<dbReference type="InterPro" id="IPR018228">
    <property type="entry name" value="DNase_TatD-rel_CS"/>
</dbReference>
<dbReference type="InterPro" id="IPR001130">
    <property type="entry name" value="TatD-like"/>
</dbReference>
<dbReference type="EMBL" id="SUNJ01009727">
    <property type="protein sequence ID" value="TPP60188.1"/>
    <property type="molecule type" value="Genomic_DNA"/>
</dbReference>
<dbReference type="Proteomes" id="UP000316759">
    <property type="component" value="Unassembled WGS sequence"/>
</dbReference>
<dbReference type="Pfam" id="PF01026">
    <property type="entry name" value="TatD_DNase"/>
    <property type="match status" value="1"/>
</dbReference>
<sequence>MEILLLSNQVVRQIPTDRLLLETDAPWCEIRPTHASFRYVKTQFPSRKMERWEPNHMVKGRNEPANIVQVLEVVAGVKQMDPDMLAEQVYRNTILLFRFDQS</sequence>
<dbReference type="SUPFAM" id="SSF51556">
    <property type="entry name" value="Metallo-dependent hydrolases"/>
    <property type="match status" value="1"/>
</dbReference>
<dbReference type="OrthoDB" id="6079689at2759"/>
<dbReference type="STRING" id="46835.A0A504YQM4"/>
<protein>
    <recommendedName>
        <fullName evidence="5">Deoxyribonuclease TATDN1</fullName>
    </recommendedName>
</protein>
<comment type="similarity">
    <text evidence="1">Belongs to the metallo-dependent hydrolases superfamily. TatD-type hydrolase family.</text>
</comment>
<accession>A0A504YQM4</accession>
<evidence type="ECO:0000313" key="7">
    <source>
        <dbReference type="EMBL" id="TPP60188.1"/>
    </source>
</evidence>
<dbReference type="GO" id="GO:0046872">
    <property type="term" value="F:metal ion binding"/>
    <property type="evidence" value="ECO:0007669"/>
    <property type="project" value="UniProtKB-KW"/>
</dbReference>
<evidence type="ECO:0000256" key="1">
    <source>
        <dbReference type="ARBA" id="ARBA00009275"/>
    </source>
</evidence>
<name>A0A504YQM4_FASGI</name>
<comment type="caution">
    <text evidence="7">The sequence shown here is derived from an EMBL/GenBank/DDBJ whole genome shotgun (WGS) entry which is preliminary data.</text>
</comment>
<dbReference type="GO" id="GO:0008296">
    <property type="term" value="F:3'-5'-DNA exonuclease activity"/>
    <property type="evidence" value="ECO:0007669"/>
    <property type="project" value="TreeGrafter"/>
</dbReference>
<evidence type="ECO:0000256" key="3">
    <source>
        <dbReference type="ARBA" id="ARBA00022723"/>
    </source>
</evidence>
<proteinExistence type="inferred from homology"/>
<keyword evidence="3" id="KW-0479">Metal-binding</keyword>
<dbReference type="Gene3D" id="3.20.20.140">
    <property type="entry name" value="Metal-dependent hydrolases"/>
    <property type="match status" value="1"/>
</dbReference>
<dbReference type="InterPro" id="IPR032466">
    <property type="entry name" value="Metal_Hydrolase"/>
</dbReference>
<gene>
    <name evidence="7" type="ORF">FGIG_01006</name>
</gene>
<evidence type="ECO:0000256" key="2">
    <source>
        <dbReference type="ARBA" id="ARBA00022722"/>
    </source>
</evidence>
<evidence type="ECO:0000256" key="6">
    <source>
        <dbReference type="ARBA" id="ARBA00045223"/>
    </source>
</evidence>
<reference evidence="7 8" key="1">
    <citation type="submission" date="2019-04" db="EMBL/GenBank/DDBJ databases">
        <title>Annotation for the trematode Fasciola gigantica.</title>
        <authorList>
            <person name="Choi Y.-J."/>
        </authorList>
    </citation>
    <scope>NUCLEOTIDE SEQUENCE [LARGE SCALE GENOMIC DNA]</scope>
    <source>
        <strain evidence="7">Uganda_cow_1</strain>
    </source>
</reference>
<dbReference type="GO" id="GO:0005829">
    <property type="term" value="C:cytosol"/>
    <property type="evidence" value="ECO:0007669"/>
    <property type="project" value="TreeGrafter"/>
</dbReference>
<comment type="function">
    <text evidence="6">Deoxyribonuclease which catalyzes (in vitro) the decatenation of kinetoplast DNA, which are circular DNA catenated to each other, producing linear DNA molecules. Plays an important role in chromosomal segregation and cell cycle progression during eye development probably via its DNA decatenation activity.</text>
</comment>
<organism evidence="7 8">
    <name type="scientific">Fasciola gigantica</name>
    <name type="common">Giant liver fluke</name>
    <dbReference type="NCBI Taxonomy" id="46835"/>
    <lineage>
        <taxon>Eukaryota</taxon>
        <taxon>Metazoa</taxon>
        <taxon>Spiralia</taxon>
        <taxon>Lophotrochozoa</taxon>
        <taxon>Platyhelminthes</taxon>
        <taxon>Trematoda</taxon>
        <taxon>Digenea</taxon>
        <taxon>Plagiorchiida</taxon>
        <taxon>Echinostomata</taxon>
        <taxon>Echinostomatoidea</taxon>
        <taxon>Fasciolidae</taxon>
        <taxon>Fasciola</taxon>
    </lineage>
</organism>
<keyword evidence="8" id="KW-1185">Reference proteome</keyword>
<dbReference type="AlphaFoldDB" id="A0A504YQM4"/>
<keyword evidence="2" id="KW-0540">Nuclease</keyword>
<evidence type="ECO:0000256" key="4">
    <source>
        <dbReference type="ARBA" id="ARBA00022801"/>
    </source>
</evidence>
<dbReference type="PANTHER" id="PTHR10060">
    <property type="entry name" value="TATD FAMILY DEOXYRIBONUCLEASE"/>
    <property type="match status" value="1"/>
</dbReference>
<evidence type="ECO:0000313" key="8">
    <source>
        <dbReference type="Proteomes" id="UP000316759"/>
    </source>
</evidence>
<evidence type="ECO:0000256" key="5">
    <source>
        <dbReference type="ARBA" id="ARBA00039767"/>
    </source>
</evidence>
<dbReference type="PROSITE" id="PS01091">
    <property type="entry name" value="TATD_3"/>
    <property type="match status" value="1"/>
</dbReference>
<keyword evidence="4" id="KW-0378">Hydrolase</keyword>
<dbReference type="InterPro" id="IPR050891">
    <property type="entry name" value="TatD-type_Hydrolase"/>
</dbReference>